<evidence type="ECO:0000256" key="1">
    <source>
        <dbReference type="ARBA" id="ARBA00008954"/>
    </source>
</evidence>
<dbReference type="STRING" id="1004.SAMN05661012_01106"/>
<comment type="similarity">
    <text evidence="1 3">Belongs to the class-III pyridoxal-phosphate-dependent aminotransferase family.</text>
</comment>
<dbReference type="PANTHER" id="PTHR43094:SF1">
    <property type="entry name" value="AMINOTRANSFERASE CLASS-III"/>
    <property type="match status" value="1"/>
</dbReference>
<evidence type="ECO:0000313" key="6">
    <source>
        <dbReference type="Proteomes" id="UP000183788"/>
    </source>
</evidence>
<organism evidence="4 6">
    <name type="scientific">Chitinophaga sancti</name>
    <dbReference type="NCBI Taxonomy" id="1004"/>
    <lineage>
        <taxon>Bacteria</taxon>
        <taxon>Pseudomonadati</taxon>
        <taxon>Bacteroidota</taxon>
        <taxon>Chitinophagia</taxon>
        <taxon>Chitinophagales</taxon>
        <taxon>Chitinophagaceae</taxon>
        <taxon>Chitinophaga</taxon>
    </lineage>
</organism>
<dbReference type="GO" id="GO:0030170">
    <property type="term" value="F:pyridoxal phosphate binding"/>
    <property type="evidence" value="ECO:0007669"/>
    <property type="project" value="InterPro"/>
</dbReference>
<dbReference type="InterPro" id="IPR015422">
    <property type="entry name" value="PyrdxlP-dep_Trfase_small"/>
</dbReference>
<dbReference type="InterPro" id="IPR015424">
    <property type="entry name" value="PyrdxlP-dep_Trfase"/>
</dbReference>
<keyword evidence="4" id="KW-0032">Aminotransferase</keyword>
<dbReference type="Proteomes" id="UP000183788">
    <property type="component" value="Unassembled WGS sequence"/>
</dbReference>
<dbReference type="Pfam" id="PF00202">
    <property type="entry name" value="Aminotran_3"/>
    <property type="match status" value="1"/>
</dbReference>
<evidence type="ECO:0000256" key="2">
    <source>
        <dbReference type="ARBA" id="ARBA00022898"/>
    </source>
</evidence>
<dbReference type="OrthoDB" id="9807885at2"/>
<gene>
    <name evidence="4" type="ORF">SAMN05661012_01106</name>
    <name evidence="5" type="ORF">SR876_05575</name>
</gene>
<dbReference type="PANTHER" id="PTHR43094">
    <property type="entry name" value="AMINOTRANSFERASE"/>
    <property type="match status" value="1"/>
</dbReference>
<dbReference type="AlphaFoldDB" id="A0A1K1NA24"/>
<keyword evidence="4" id="KW-0808">Transferase</keyword>
<dbReference type="RefSeq" id="WP_072357611.1">
    <property type="nucleotide sequence ID" value="NZ_CP139972.1"/>
</dbReference>
<keyword evidence="2 3" id="KW-0663">Pyridoxal phosphate</keyword>
<evidence type="ECO:0000313" key="4">
    <source>
        <dbReference type="EMBL" id="SFW32304.1"/>
    </source>
</evidence>
<sequence>MEAEFSAKEGDINLSENRQQWMSRHIDAATTELLKADAQVFLHQSLSTPCMDVLTGAAGIYIINQQGKKYMDFHGNSVHQLGYQNKYITDRVKAQMDTLAFSPRRFTNVPAIQLAERLTTGALSRVLFAPGGTSAIGMALKLARVVTGKYKTISLYDSFHGASLDSISVGGEYQFHQDMGPLLTGSIHVPPPDIHRGIWKDEMMYADYIEYVIEKEGDIGALVAETIRSTDVIIPSKAYWKRLREICSKNGVLLILDEIPICMGRTGTLYAFQQYGIEPDILVLGKGLGAGLIPMAAMLCKEEYNKAAHLSLGHYTHEKNPLGAAAALAALDYMEEHKILDHVKEMEAHIATRLERFKHRGKGMLWAIEAGNAEQALYRCLEQGLSFKVSSGRVLSLYPPLITTREEMDQALDIIITAITEP</sequence>
<proteinExistence type="inferred from homology"/>
<dbReference type="Proteomes" id="UP001326715">
    <property type="component" value="Chromosome"/>
</dbReference>
<reference evidence="5 7" key="2">
    <citation type="submission" date="2023-11" db="EMBL/GenBank/DDBJ databases">
        <title>MicrobeMod: A computational toolkit for identifying prokaryotic methylation and restriction-modification with nanopore sequencing.</title>
        <authorList>
            <person name="Crits-Christoph A."/>
            <person name="Kang S.C."/>
            <person name="Lee H."/>
            <person name="Ostrov N."/>
        </authorList>
    </citation>
    <scope>NUCLEOTIDE SEQUENCE [LARGE SCALE GENOMIC DNA]</scope>
    <source>
        <strain evidence="5 7">ATCC 23090</strain>
    </source>
</reference>
<dbReference type="NCBIfam" id="NF004755">
    <property type="entry name" value="PRK06082.1"/>
    <property type="match status" value="1"/>
</dbReference>
<evidence type="ECO:0000256" key="3">
    <source>
        <dbReference type="RuleBase" id="RU003560"/>
    </source>
</evidence>
<name>A0A1K1NA24_9BACT</name>
<evidence type="ECO:0000313" key="5">
    <source>
        <dbReference type="EMBL" id="WQG90957.1"/>
    </source>
</evidence>
<dbReference type="GO" id="GO:0008483">
    <property type="term" value="F:transaminase activity"/>
    <property type="evidence" value="ECO:0007669"/>
    <property type="project" value="UniProtKB-KW"/>
</dbReference>
<accession>A0A1K1NA24</accession>
<dbReference type="EMBL" id="FPIZ01000003">
    <property type="protein sequence ID" value="SFW32304.1"/>
    <property type="molecule type" value="Genomic_DNA"/>
</dbReference>
<reference evidence="4 6" key="1">
    <citation type="submission" date="2016-11" db="EMBL/GenBank/DDBJ databases">
        <authorList>
            <person name="Jaros S."/>
            <person name="Januszkiewicz K."/>
            <person name="Wedrychowicz H."/>
        </authorList>
    </citation>
    <scope>NUCLEOTIDE SEQUENCE [LARGE SCALE GENOMIC DNA]</scope>
    <source>
        <strain evidence="4 6">DSM 784</strain>
    </source>
</reference>
<dbReference type="SUPFAM" id="SSF53383">
    <property type="entry name" value="PLP-dependent transferases"/>
    <property type="match status" value="1"/>
</dbReference>
<protein>
    <submittedName>
        <fullName evidence="4">4-aminobutyrate aminotransferase apoenzyme</fullName>
    </submittedName>
    <submittedName>
        <fullName evidence="5">Aspartate aminotransferase family protein</fullName>
    </submittedName>
</protein>
<evidence type="ECO:0000313" key="7">
    <source>
        <dbReference type="Proteomes" id="UP001326715"/>
    </source>
</evidence>
<dbReference type="CDD" id="cd00610">
    <property type="entry name" value="OAT_like"/>
    <property type="match status" value="1"/>
</dbReference>
<dbReference type="Gene3D" id="3.40.640.10">
    <property type="entry name" value="Type I PLP-dependent aspartate aminotransferase-like (Major domain)"/>
    <property type="match status" value="1"/>
</dbReference>
<dbReference type="PIRSF" id="PIRSF000521">
    <property type="entry name" value="Transaminase_4ab_Lys_Orn"/>
    <property type="match status" value="1"/>
</dbReference>
<dbReference type="Gene3D" id="3.90.1150.10">
    <property type="entry name" value="Aspartate Aminotransferase, domain 1"/>
    <property type="match status" value="1"/>
</dbReference>
<dbReference type="InterPro" id="IPR005814">
    <property type="entry name" value="Aminotrans_3"/>
</dbReference>
<dbReference type="EMBL" id="CP140154">
    <property type="protein sequence ID" value="WQG90957.1"/>
    <property type="molecule type" value="Genomic_DNA"/>
</dbReference>
<dbReference type="InterPro" id="IPR015421">
    <property type="entry name" value="PyrdxlP-dep_Trfase_major"/>
</dbReference>
<keyword evidence="7" id="KW-1185">Reference proteome</keyword>